<protein>
    <recommendedName>
        <fullName evidence="1">Metalloprotease TldD/E C-terminal domain-containing protein</fullName>
    </recommendedName>
</protein>
<dbReference type="InterPro" id="IPR036059">
    <property type="entry name" value="TldD/PmbA_sf"/>
</dbReference>
<dbReference type="Proteomes" id="UP000180280">
    <property type="component" value="Unassembled WGS sequence"/>
</dbReference>
<evidence type="ECO:0000313" key="2">
    <source>
        <dbReference type="EMBL" id="OHX19051.1"/>
    </source>
</evidence>
<dbReference type="PANTHER" id="PTHR43421">
    <property type="entry name" value="METALLOPROTEASE PMBA"/>
    <property type="match status" value="1"/>
</dbReference>
<keyword evidence="3" id="KW-1185">Reference proteome</keyword>
<organism evidence="2 3">
    <name type="scientific">Chromobacterium sphagni</name>
    <dbReference type="NCBI Taxonomy" id="1903179"/>
    <lineage>
        <taxon>Bacteria</taxon>
        <taxon>Pseudomonadati</taxon>
        <taxon>Pseudomonadota</taxon>
        <taxon>Betaproteobacteria</taxon>
        <taxon>Neisseriales</taxon>
        <taxon>Chromobacteriaceae</taxon>
        <taxon>Chromobacterium</taxon>
    </lineage>
</organism>
<evidence type="ECO:0000259" key="1">
    <source>
        <dbReference type="Pfam" id="PF19289"/>
    </source>
</evidence>
<comment type="caution">
    <text evidence="2">The sequence shown here is derived from an EMBL/GenBank/DDBJ whole genome shotgun (WGS) entry which is preliminary data.</text>
</comment>
<sequence>MLQGYLLSSYSARKLGMQTTGNAGGAHNLIVHSTGESFQELLSQMGSGLLVTELLGQGVNTVTGDYSRGAAGFWVENGVIAYPVEEITIAGHLGEMFQRIEAIGTDVLDRGGRRMGSVLIGSMMVAGEE</sequence>
<proteinExistence type="predicted"/>
<dbReference type="InterPro" id="IPR047657">
    <property type="entry name" value="PmbA"/>
</dbReference>
<feature type="domain" description="Metalloprotease TldD/E C-terminal" evidence="1">
    <location>
        <begin position="2"/>
        <end position="127"/>
    </location>
</feature>
<reference evidence="2 3" key="1">
    <citation type="submission" date="2016-09" db="EMBL/GenBank/DDBJ databases">
        <title>Chromobacterium muskegensis sp. nov., an insecticidal bacterium isolated from Sphagnum bogs.</title>
        <authorList>
            <person name="Sparks M.E."/>
            <person name="Blackburn M.B."/>
            <person name="Gundersen-Rindal D.E."/>
            <person name="Mitchell A."/>
            <person name="Farrar R."/>
            <person name="Kuhar D."/>
        </authorList>
    </citation>
    <scope>NUCLEOTIDE SEQUENCE [LARGE SCALE GENOMIC DNA]</scope>
    <source>
        <strain evidence="2 3">14B-1</strain>
    </source>
</reference>
<dbReference type="Pfam" id="PF19289">
    <property type="entry name" value="PmbA_TldD_3rd"/>
    <property type="match status" value="1"/>
</dbReference>
<accession>A0ABX3CAA3</accession>
<name>A0ABX3CAA3_9NEIS</name>
<dbReference type="PANTHER" id="PTHR43421:SF1">
    <property type="entry name" value="METALLOPROTEASE PMBA"/>
    <property type="match status" value="1"/>
</dbReference>
<dbReference type="InterPro" id="IPR045569">
    <property type="entry name" value="Metalloprtase-TldD/E_C"/>
</dbReference>
<evidence type="ECO:0000313" key="3">
    <source>
        <dbReference type="Proteomes" id="UP000180280"/>
    </source>
</evidence>
<dbReference type="SUPFAM" id="SSF111283">
    <property type="entry name" value="Putative modulator of DNA gyrase, PmbA/TldD"/>
    <property type="match status" value="1"/>
</dbReference>
<dbReference type="EMBL" id="MKCT01000050">
    <property type="protein sequence ID" value="OHX19051.1"/>
    <property type="molecule type" value="Genomic_DNA"/>
</dbReference>
<gene>
    <name evidence="2" type="ORF">BI344_10640</name>
</gene>